<sequence>MQWLTAARDTHLPVITSAAVLVEVTHPKINDAELKWTLPRLPVEPVAQAVCCSAANSWSAGGL</sequence>
<dbReference type="PATRIC" id="fig|1352936.5.peg.4248"/>
<keyword evidence="2" id="KW-1185">Reference proteome</keyword>
<accession>V6KL27</accession>
<reference evidence="1 2" key="1">
    <citation type="journal article" date="2014" name="Genome Announc.">
        <title>Draft Genome Sequence of Streptomyces roseochromogenes subsp. oscitans DS 12.976, Producer of the Aminocoumarin Antibiotic Clorobiocin.</title>
        <authorList>
            <person name="Ruckert C."/>
            <person name="Kalinowski J."/>
            <person name="Heide L."/>
            <person name="Apel A.K."/>
        </authorList>
    </citation>
    <scope>NUCLEOTIDE SEQUENCE [LARGE SCALE GENOMIC DNA]</scope>
    <source>
        <strain evidence="1 2">DS 12.976</strain>
    </source>
</reference>
<dbReference type="RefSeq" id="WP_023547992.1">
    <property type="nucleotide sequence ID" value="NZ_CM002285.1"/>
</dbReference>
<protein>
    <submittedName>
        <fullName evidence="1">Uncharacterized protein</fullName>
    </submittedName>
</protein>
<dbReference type="AlphaFoldDB" id="V6KL27"/>
<dbReference type="OrthoDB" id="3292949at2"/>
<dbReference type="HOGENOM" id="CLU_2884153_0_0_11"/>
<evidence type="ECO:0000313" key="2">
    <source>
        <dbReference type="Proteomes" id="UP000017984"/>
    </source>
</evidence>
<comment type="caution">
    <text evidence="1">The sequence shown here is derived from an EMBL/GenBank/DDBJ whole genome shotgun (WGS) entry which is preliminary data.</text>
</comment>
<gene>
    <name evidence="1" type="ORF">M878_20275</name>
</gene>
<evidence type="ECO:0000313" key="1">
    <source>
        <dbReference type="EMBL" id="EST29669.1"/>
    </source>
</evidence>
<dbReference type="Proteomes" id="UP000017984">
    <property type="component" value="Chromosome"/>
</dbReference>
<organism evidence="1 2">
    <name type="scientific">Streptomyces roseochromogenus subsp. oscitans DS 12.976</name>
    <dbReference type="NCBI Taxonomy" id="1352936"/>
    <lineage>
        <taxon>Bacteria</taxon>
        <taxon>Bacillati</taxon>
        <taxon>Actinomycetota</taxon>
        <taxon>Actinomycetes</taxon>
        <taxon>Kitasatosporales</taxon>
        <taxon>Streptomycetaceae</taxon>
        <taxon>Streptomyces</taxon>
    </lineage>
</organism>
<proteinExistence type="predicted"/>
<dbReference type="STRING" id="1352936.M878_20275"/>
<name>V6KL27_STRRC</name>
<dbReference type="EMBL" id="AWQX01000174">
    <property type="protein sequence ID" value="EST29669.1"/>
    <property type="molecule type" value="Genomic_DNA"/>
</dbReference>